<proteinExistence type="predicted"/>
<feature type="domain" description="HTH cro/C1-type" evidence="1">
    <location>
        <begin position="17"/>
        <end position="72"/>
    </location>
</feature>
<sequence length="123" mass="13525">MMDHSGSDRADLSRGSRLRKAMSEKGYAKQHAFAVALDVSESTVTRWLANGPMSLDSAADICLTFNISLDWLVLGRGEMRPLPEAAKRVIPEAPSIVTFARLYKALPPKSRELLDSFMQSLSA</sequence>
<dbReference type="InterPro" id="IPR010744">
    <property type="entry name" value="Phage_CI_N"/>
</dbReference>
<evidence type="ECO:0000313" key="3">
    <source>
        <dbReference type="Proteomes" id="UP000759443"/>
    </source>
</evidence>
<dbReference type="InterPro" id="IPR001387">
    <property type="entry name" value="Cro/C1-type_HTH"/>
</dbReference>
<keyword evidence="3" id="KW-1185">Reference proteome</keyword>
<name>A0ABS4DT07_9HYPH</name>
<organism evidence="2 3">
    <name type="scientific">Rhizobium halophytocola</name>
    <dbReference type="NCBI Taxonomy" id="735519"/>
    <lineage>
        <taxon>Bacteria</taxon>
        <taxon>Pseudomonadati</taxon>
        <taxon>Pseudomonadota</taxon>
        <taxon>Alphaproteobacteria</taxon>
        <taxon>Hyphomicrobiales</taxon>
        <taxon>Rhizobiaceae</taxon>
        <taxon>Rhizobium/Agrobacterium group</taxon>
        <taxon>Rhizobium</taxon>
    </lineage>
</organism>
<protein>
    <submittedName>
        <fullName evidence="2">Transcriptional regulator with XRE-family HTH domain</fullName>
    </submittedName>
</protein>
<dbReference type="Pfam" id="PF07022">
    <property type="entry name" value="Phage_CI_repr"/>
    <property type="match status" value="1"/>
</dbReference>
<dbReference type="SUPFAM" id="SSF47413">
    <property type="entry name" value="lambda repressor-like DNA-binding domains"/>
    <property type="match status" value="1"/>
</dbReference>
<gene>
    <name evidence="2" type="ORF">J2Z17_000249</name>
</gene>
<dbReference type="Gene3D" id="1.10.260.40">
    <property type="entry name" value="lambda repressor-like DNA-binding domains"/>
    <property type="match status" value="1"/>
</dbReference>
<dbReference type="Proteomes" id="UP000759443">
    <property type="component" value="Unassembled WGS sequence"/>
</dbReference>
<dbReference type="EMBL" id="JAGGJU010000001">
    <property type="protein sequence ID" value="MBP1848832.1"/>
    <property type="molecule type" value="Genomic_DNA"/>
</dbReference>
<comment type="caution">
    <text evidence="2">The sequence shown here is derived from an EMBL/GenBank/DDBJ whole genome shotgun (WGS) entry which is preliminary data.</text>
</comment>
<evidence type="ECO:0000259" key="1">
    <source>
        <dbReference type="SMART" id="SM00530"/>
    </source>
</evidence>
<dbReference type="SMART" id="SM00530">
    <property type="entry name" value="HTH_XRE"/>
    <property type="match status" value="1"/>
</dbReference>
<dbReference type="RefSeq" id="WP_209941461.1">
    <property type="nucleotide sequence ID" value="NZ_JAGGJU010000001.1"/>
</dbReference>
<accession>A0ABS4DT07</accession>
<dbReference type="InterPro" id="IPR010982">
    <property type="entry name" value="Lambda_DNA-bd_dom_sf"/>
</dbReference>
<reference evidence="2 3" key="1">
    <citation type="submission" date="2021-03" db="EMBL/GenBank/DDBJ databases">
        <title>Genomic Encyclopedia of Type Strains, Phase IV (KMG-IV): sequencing the most valuable type-strain genomes for metagenomic binning, comparative biology and taxonomic classification.</title>
        <authorList>
            <person name="Goeker M."/>
        </authorList>
    </citation>
    <scope>NUCLEOTIDE SEQUENCE [LARGE SCALE GENOMIC DNA]</scope>
    <source>
        <strain evidence="2 3">DSM 21600</strain>
    </source>
</reference>
<evidence type="ECO:0000313" key="2">
    <source>
        <dbReference type="EMBL" id="MBP1848832.1"/>
    </source>
</evidence>